<protein>
    <submittedName>
        <fullName evidence="3">Uncharacterized protein</fullName>
    </submittedName>
</protein>
<evidence type="ECO:0000256" key="1">
    <source>
        <dbReference type="SAM" id="MobiDB-lite"/>
    </source>
</evidence>
<name>A0AAD7ZYS8_DIPPU</name>
<sequence length="142" mass="16641">MGCCTLLHLTEDNARFLLLAIVLVIYMLAGAALFQYLEGEAEVKMAHEFWRIYSDFRRHYLLLILQAGNNTGGHGNGSNCSETNEDNSQQNSSHVNELDMEKVHQLFVRLWERYFCWDYTQEEEVGLRRQLPLCGDYRIYNR</sequence>
<reference evidence="3" key="2">
    <citation type="submission" date="2023-05" db="EMBL/GenBank/DDBJ databases">
        <authorList>
            <person name="Fouks B."/>
        </authorList>
    </citation>
    <scope>NUCLEOTIDE SEQUENCE</scope>
    <source>
        <strain evidence="3">Stay&amp;Tobe</strain>
        <tissue evidence="3">Testes</tissue>
    </source>
</reference>
<evidence type="ECO:0000256" key="2">
    <source>
        <dbReference type="SAM" id="Phobius"/>
    </source>
</evidence>
<organism evidence="3 4">
    <name type="scientific">Diploptera punctata</name>
    <name type="common">Pacific beetle cockroach</name>
    <dbReference type="NCBI Taxonomy" id="6984"/>
    <lineage>
        <taxon>Eukaryota</taxon>
        <taxon>Metazoa</taxon>
        <taxon>Ecdysozoa</taxon>
        <taxon>Arthropoda</taxon>
        <taxon>Hexapoda</taxon>
        <taxon>Insecta</taxon>
        <taxon>Pterygota</taxon>
        <taxon>Neoptera</taxon>
        <taxon>Polyneoptera</taxon>
        <taxon>Dictyoptera</taxon>
        <taxon>Blattodea</taxon>
        <taxon>Blaberoidea</taxon>
        <taxon>Blaberidae</taxon>
        <taxon>Diplopterinae</taxon>
        <taxon>Diploptera</taxon>
    </lineage>
</organism>
<evidence type="ECO:0000313" key="3">
    <source>
        <dbReference type="EMBL" id="KAJ9588278.1"/>
    </source>
</evidence>
<keyword evidence="4" id="KW-1185">Reference proteome</keyword>
<feature type="region of interest" description="Disordered" evidence="1">
    <location>
        <begin position="74"/>
        <end position="94"/>
    </location>
</feature>
<keyword evidence="2" id="KW-0472">Membrane</keyword>
<comment type="caution">
    <text evidence="3">The sequence shown here is derived from an EMBL/GenBank/DDBJ whole genome shotgun (WGS) entry which is preliminary data.</text>
</comment>
<dbReference type="AlphaFoldDB" id="A0AAD7ZYS8"/>
<feature type="transmembrane region" description="Helical" evidence="2">
    <location>
        <begin position="16"/>
        <end position="37"/>
    </location>
</feature>
<keyword evidence="2" id="KW-0812">Transmembrane</keyword>
<accession>A0AAD7ZYS8</accession>
<dbReference type="Gene3D" id="1.10.287.70">
    <property type="match status" value="1"/>
</dbReference>
<evidence type="ECO:0000313" key="4">
    <source>
        <dbReference type="Proteomes" id="UP001233999"/>
    </source>
</evidence>
<gene>
    <name evidence="3" type="ORF">L9F63_018351</name>
</gene>
<dbReference type="Proteomes" id="UP001233999">
    <property type="component" value="Unassembled WGS sequence"/>
</dbReference>
<keyword evidence="2" id="KW-1133">Transmembrane helix</keyword>
<feature type="compositionally biased region" description="Polar residues" evidence="1">
    <location>
        <begin position="80"/>
        <end position="94"/>
    </location>
</feature>
<proteinExistence type="predicted"/>
<reference evidence="3" key="1">
    <citation type="journal article" date="2023" name="IScience">
        <title>Live-bearing cockroach genome reveals convergent evolutionary mechanisms linked to viviparity in insects and beyond.</title>
        <authorList>
            <person name="Fouks B."/>
            <person name="Harrison M.C."/>
            <person name="Mikhailova A.A."/>
            <person name="Marchal E."/>
            <person name="English S."/>
            <person name="Carruthers M."/>
            <person name="Jennings E.C."/>
            <person name="Chiamaka E.L."/>
            <person name="Frigard R.A."/>
            <person name="Pippel M."/>
            <person name="Attardo G.M."/>
            <person name="Benoit J.B."/>
            <person name="Bornberg-Bauer E."/>
            <person name="Tobe S.S."/>
        </authorList>
    </citation>
    <scope>NUCLEOTIDE SEQUENCE</scope>
    <source>
        <strain evidence="3">Stay&amp;Tobe</strain>
    </source>
</reference>
<dbReference type="EMBL" id="JASPKZ010005695">
    <property type="protein sequence ID" value="KAJ9588278.1"/>
    <property type="molecule type" value="Genomic_DNA"/>
</dbReference>